<organism evidence="1 2">
    <name type="scientific">Racocetra persica</name>
    <dbReference type="NCBI Taxonomy" id="160502"/>
    <lineage>
        <taxon>Eukaryota</taxon>
        <taxon>Fungi</taxon>
        <taxon>Fungi incertae sedis</taxon>
        <taxon>Mucoromycota</taxon>
        <taxon>Glomeromycotina</taxon>
        <taxon>Glomeromycetes</taxon>
        <taxon>Diversisporales</taxon>
        <taxon>Gigasporaceae</taxon>
        <taxon>Racocetra</taxon>
    </lineage>
</organism>
<evidence type="ECO:0000313" key="1">
    <source>
        <dbReference type="EMBL" id="CAG8583299.1"/>
    </source>
</evidence>
<gene>
    <name evidence="1" type="ORF">RPERSI_LOCUS5239</name>
</gene>
<accession>A0ACA9MDH4</accession>
<name>A0ACA9MDH4_9GLOM</name>
<protein>
    <submittedName>
        <fullName evidence="1">20434_t:CDS:1</fullName>
    </submittedName>
</protein>
<feature type="non-terminal residue" evidence="1">
    <location>
        <position position="1"/>
    </location>
</feature>
<reference evidence="1" key="1">
    <citation type="submission" date="2021-06" db="EMBL/GenBank/DDBJ databases">
        <authorList>
            <person name="Kallberg Y."/>
            <person name="Tangrot J."/>
            <person name="Rosling A."/>
        </authorList>
    </citation>
    <scope>NUCLEOTIDE SEQUENCE</scope>
    <source>
        <strain evidence="1">MA461A</strain>
    </source>
</reference>
<sequence length="190" mass="21748">ILSKSNYPTIADLCLIISGLFNHLNAFNSDYQDMNAVVSKIREKLDEYWPIMQEANKIAAFFDLHFKQIVYSENSANKILASICANLPVNSESIVQPPHISKHELTQYWEIIAPPEETSVCDWWKANQIAFLNLATMVKDYLAIMSTSIPCEQLFSLARLTVTKLRNSLDNETVRAILCLKSWFIEDLLF</sequence>
<keyword evidence="2" id="KW-1185">Reference proteome</keyword>
<comment type="caution">
    <text evidence="1">The sequence shown here is derived from an EMBL/GenBank/DDBJ whole genome shotgun (WGS) entry which is preliminary data.</text>
</comment>
<dbReference type="EMBL" id="CAJVQC010007731">
    <property type="protein sequence ID" value="CAG8583299.1"/>
    <property type="molecule type" value="Genomic_DNA"/>
</dbReference>
<proteinExistence type="predicted"/>
<evidence type="ECO:0000313" key="2">
    <source>
        <dbReference type="Proteomes" id="UP000789920"/>
    </source>
</evidence>
<dbReference type="Proteomes" id="UP000789920">
    <property type="component" value="Unassembled WGS sequence"/>
</dbReference>